<evidence type="ECO:0000256" key="1">
    <source>
        <dbReference type="ARBA" id="ARBA00022857"/>
    </source>
</evidence>
<evidence type="ECO:0000313" key="5">
    <source>
        <dbReference type="Proteomes" id="UP000467700"/>
    </source>
</evidence>
<evidence type="ECO:0000313" key="4">
    <source>
        <dbReference type="EMBL" id="CAA7263314.1"/>
    </source>
</evidence>
<dbReference type="Gene3D" id="3.20.20.100">
    <property type="entry name" value="NADP-dependent oxidoreductase domain"/>
    <property type="match status" value="1"/>
</dbReference>
<accession>A0A8S0W5F1</accession>
<dbReference type="OrthoDB" id="48988at2759"/>
<dbReference type="AlphaFoldDB" id="A0A8S0W5F1"/>
<evidence type="ECO:0000256" key="2">
    <source>
        <dbReference type="ARBA" id="ARBA00038157"/>
    </source>
</evidence>
<dbReference type="InterPro" id="IPR050523">
    <property type="entry name" value="AKR_Detox_Biosynth"/>
</dbReference>
<keyword evidence="1" id="KW-0521">NADP</keyword>
<reference evidence="4 5" key="1">
    <citation type="submission" date="2020-01" db="EMBL/GenBank/DDBJ databases">
        <authorList>
            <person name="Gupta K D."/>
        </authorList>
    </citation>
    <scope>NUCLEOTIDE SEQUENCE [LARGE SCALE GENOMIC DNA]</scope>
</reference>
<dbReference type="InterPro" id="IPR036812">
    <property type="entry name" value="NAD(P)_OxRdtase_dom_sf"/>
</dbReference>
<dbReference type="EMBL" id="CACVBS010000039">
    <property type="protein sequence ID" value="CAA7263314.1"/>
    <property type="molecule type" value="Genomic_DNA"/>
</dbReference>
<comment type="similarity">
    <text evidence="2">Belongs to the aldo/keto reductase family. Aldo/keto reductase 2 subfamily.</text>
</comment>
<comment type="caution">
    <text evidence="4">The sequence shown here is derived from an EMBL/GenBank/DDBJ whole genome shotgun (WGS) entry which is preliminary data.</text>
</comment>
<feature type="domain" description="NADP-dependent oxidoreductase" evidence="3">
    <location>
        <begin position="30"/>
        <end position="332"/>
    </location>
</feature>
<dbReference type="Proteomes" id="UP000467700">
    <property type="component" value="Unassembled WGS sequence"/>
</dbReference>
<keyword evidence="5" id="KW-1185">Reference proteome</keyword>
<proteinExistence type="inferred from homology"/>
<evidence type="ECO:0000259" key="3">
    <source>
        <dbReference type="Pfam" id="PF00248"/>
    </source>
</evidence>
<dbReference type="PANTHER" id="PTHR43364">
    <property type="entry name" value="NADH-SPECIFIC METHYLGLYOXAL REDUCTASE-RELATED"/>
    <property type="match status" value="1"/>
</dbReference>
<dbReference type="Pfam" id="PF00248">
    <property type="entry name" value="Aldo_ket_red"/>
    <property type="match status" value="1"/>
</dbReference>
<protein>
    <recommendedName>
        <fullName evidence="3">NADP-dependent oxidoreductase domain-containing protein</fullName>
    </recommendedName>
</protein>
<dbReference type="InterPro" id="IPR023210">
    <property type="entry name" value="NADP_OxRdtase_dom"/>
</dbReference>
<organism evidence="4 5">
    <name type="scientific">Cyclocybe aegerita</name>
    <name type="common">Black poplar mushroom</name>
    <name type="synonym">Agrocybe aegerita</name>
    <dbReference type="NCBI Taxonomy" id="1973307"/>
    <lineage>
        <taxon>Eukaryota</taxon>
        <taxon>Fungi</taxon>
        <taxon>Dikarya</taxon>
        <taxon>Basidiomycota</taxon>
        <taxon>Agaricomycotina</taxon>
        <taxon>Agaricomycetes</taxon>
        <taxon>Agaricomycetidae</taxon>
        <taxon>Agaricales</taxon>
        <taxon>Agaricineae</taxon>
        <taxon>Bolbitiaceae</taxon>
        <taxon>Cyclocybe</taxon>
    </lineage>
</organism>
<sequence length="372" mass="42364">MSFWAPPPEPKTKLGHYRLLSPNAAVHVSPLQLGAMSIGDKWQTLGMGSMDKESSFKLLDAYFDNGGNFIDTANNYQDETSEQFIGEWAEMRGIRDQLFIATKYTTNYKVRNPSVQQTINYVGNGNKSLHLSVEASLKKLRTTYIDLLYLHWWDHDASIEEVMRSLHSLVLQRKVLYLGISDTPAWIVAKANQYARDHGLTPFVVYQGAWNVMERSFERDIIPMARSEGMALAPWNVLAAGKIRTDAEEEKRRQTGEKGRTLLDPNWERNDKREEEVGAKHITSVAIAYLMQKTTYVFPILGGRKIEHLLANVEALDIDLTDEQIRYLESVVEFDPGFPNVMIGDGSEGSRYVRLASNYYRKPVVKPLRPSD</sequence>
<name>A0A8S0W5F1_CYCAE</name>
<dbReference type="PANTHER" id="PTHR43364:SF7">
    <property type="entry name" value="NADP-DEPENDENT OXIDOREDUCTASE DOMAIN-CONTAINING PROTEIN-RELATED"/>
    <property type="match status" value="1"/>
</dbReference>
<dbReference type="SUPFAM" id="SSF51430">
    <property type="entry name" value="NAD(P)-linked oxidoreductase"/>
    <property type="match status" value="1"/>
</dbReference>
<gene>
    <name evidence="4" type="ORF">AAE3_LOCUS5545</name>
</gene>